<feature type="transmembrane region" description="Helical" evidence="2">
    <location>
        <begin position="55"/>
        <end position="72"/>
    </location>
</feature>
<dbReference type="EMBL" id="MWQN01000001">
    <property type="protein sequence ID" value="OPC82050.1"/>
    <property type="molecule type" value="Genomic_DNA"/>
</dbReference>
<keyword evidence="2" id="KW-1133">Transmembrane helix</keyword>
<keyword evidence="2" id="KW-0472">Membrane</keyword>
<accession>A0A1T3NZH4</accession>
<evidence type="ECO:0000256" key="2">
    <source>
        <dbReference type="SAM" id="Phobius"/>
    </source>
</evidence>
<keyword evidence="2" id="KW-0812">Transmembrane</keyword>
<gene>
    <name evidence="3" type="ORF">B4N89_14875</name>
</gene>
<protein>
    <submittedName>
        <fullName evidence="3">Uncharacterized protein</fullName>
    </submittedName>
</protein>
<dbReference type="Pfam" id="PF17258">
    <property type="entry name" value="DUF5324"/>
    <property type="match status" value="1"/>
</dbReference>
<dbReference type="Proteomes" id="UP000190037">
    <property type="component" value="Unassembled WGS sequence"/>
</dbReference>
<organism evidence="3 4">
    <name type="scientific">Embleya scabrispora</name>
    <dbReference type="NCBI Taxonomy" id="159449"/>
    <lineage>
        <taxon>Bacteria</taxon>
        <taxon>Bacillati</taxon>
        <taxon>Actinomycetota</taxon>
        <taxon>Actinomycetes</taxon>
        <taxon>Kitasatosporales</taxon>
        <taxon>Streptomycetaceae</taxon>
        <taxon>Embleya</taxon>
    </lineage>
</organism>
<evidence type="ECO:0000313" key="4">
    <source>
        <dbReference type="Proteomes" id="UP000190037"/>
    </source>
</evidence>
<dbReference type="STRING" id="159449.B4N89_14875"/>
<reference evidence="3 4" key="1">
    <citation type="submission" date="2017-03" db="EMBL/GenBank/DDBJ databases">
        <title>Draft genome sequence of Streptomyces scabrisporus NF3, endophyte isolated from Amphipterygium adstringens.</title>
        <authorList>
            <person name="Vazquez M."/>
            <person name="Ceapa C.D."/>
            <person name="Rodriguez Luna D."/>
            <person name="Sanchez Esquivel S."/>
        </authorList>
    </citation>
    <scope>NUCLEOTIDE SEQUENCE [LARGE SCALE GENOMIC DNA]</scope>
    <source>
        <strain evidence="3 4">NF3</strain>
    </source>
</reference>
<evidence type="ECO:0000313" key="3">
    <source>
        <dbReference type="EMBL" id="OPC82050.1"/>
    </source>
</evidence>
<comment type="caution">
    <text evidence="3">The sequence shown here is derived from an EMBL/GenBank/DDBJ whole genome shotgun (WGS) entry which is preliminary data.</text>
</comment>
<keyword evidence="4" id="KW-1185">Reference proteome</keyword>
<feature type="compositionally biased region" description="Basic and acidic residues" evidence="1">
    <location>
        <begin position="105"/>
        <end position="124"/>
    </location>
</feature>
<sequence length="124" mass="13686">MHSAVDQARGAAEPVRDEARLRAGAALSVLKGEISAEDVARVGRAKRRRARGRKFLLITLVAGGGFAAFSWWRRRNARPEWLTDEPDEALQGSATTPRTPASLDDEVKLTEDEFRSTAPKRDTD</sequence>
<proteinExistence type="predicted"/>
<dbReference type="AlphaFoldDB" id="A0A1T3NZH4"/>
<evidence type="ECO:0000256" key="1">
    <source>
        <dbReference type="SAM" id="MobiDB-lite"/>
    </source>
</evidence>
<name>A0A1T3NZH4_9ACTN</name>
<dbReference type="InterPro" id="IPR035214">
    <property type="entry name" value="DUF5324"/>
</dbReference>
<feature type="region of interest" description="Disordered" evidence="1">
    <location>
        <begin position="82"/>
        <end position="124"/>
    </location>
</feature>